<dbReference type="AlphaFoldDB" id="A0A9J6RLQ9"/>
<dbReference type="GO" id="GO:0016787">
    <property type="term" value="F:hydrolase activity"/>
    <property type="evidence" value="ECO:0007669"/>
    <property type="project" value="UniProtKB-KW"/>
</dbReference>
<dbReference type="PRINTS" id="PR00111">
    <property type="entry name" value="ABHYDROLASE"/>
</dbReference>
<evidence type="ECO:0000313" key="3">
    <source>
        <dbReference type="Proteomes" id="UP001069090"/>
    </source>
</evidence>
<dbReference type="PANTHER" id="PTHR43798">
    <property type="entry name" value="MONOACYLGLYCEROL LIPASE"/>
    <property type="match status" value="1"/>
</dbReference>
<dbReference type="RefSeq" id="WP_258331461.1">
    <property type="nucleotide sequence ID" value="NZ_JAPTGG010000006.1"/>
</dbReference>
<sequence>MSDNKNVNYQAVWYQSNDGLKLYARDYVCQRSNQQAKATILCLHGLTRNSADFDFICSHLSKDYRLIAADQRGRGLSSYDPQAENYHPGIYVQDMLTLLNTLSIPKVILLGTSLGGLMSLMLSAMVPERITASILNDVGPELDASGLARIQEYVGKQTPVTNWQQAVVQARKINAKELPDLNASDWESFTRAIYRENEQGQPVLAYDPAIAQLMNANKTTAAPPDLWPLFELIAHKPLLLIRGQTSDILTLDCVHKMQSIKPTMEYCEVANRGHAPLLNEPQSLTAIEQFLQKTTTPAAS</sequence>
<evidence type="ECO:0000313" key="2">
    <source>
        <dbReference type="EMBL" id="MCZ0865314.1"/>
    </source>
</evidence>
<dbReference type="Proteomes" id="UP001069090">
    <property type="component" value="Unassembled WGS sequence"/>
</dbReference>
<dbReference type="InterPro" id="IPR000073">
    <property type="entry name" value="AB_hydrolase_1"/>
</dbReference>
<dbReference type="PANTHER" id="PTHR43798:SF33">
    <property type="entry name" value="HYDROLASE, PUTATIVE (AFU_ORTHOLOGUE AFUA_2G14860)-RELATED"/>
    <property type="match status" value="1"/>
</dbReference>
<keyword evidence="3" id="KW-1185">Reference proteome</keyword>
<feature type="domain" description="AB hydrolase-1" evidence="1">
    <location>
        <begin position="39"/>
        <end position="141"/>
    </location>
</feature>
<dbReference type="InterPro" id="IPR050266">
    <property type="entry name" value="AB_hydrolase_sf"/>
</dbReference>
<dbReference type="InterPro" id="IPR029058">
    <property type="entry name" value="AB_hydrolase_fold"/>
</dbReference>
<reference evidence="2 3" key="1">
    <citation type="submission" date="2022-12" db="EMBL/GenBank/DDBJ databases">
        <title>Dasania phycosphaerae sp. nov., isolated from particulate material of the south coast of Korea.</title>
        <authorList>
            <person name="Jiang Y."/>
        </authorList>
    </citation>
    <scope>NUCLEOTIDE SEQUENCE [LARGE SCALE GENOMIC DNA]</scope>
    <source>
        <strain evidence="2 3">GY-19</strain>
    </source>
</reference>
<keyword evidence="2" id="KW-0378">Hydrolase</keyword>
<comment type="caution">
    <text evidence="2">The sequence shown here is derived from an EMBL/GenBank/DDBJ whole genome shotgun (WGS) entry which is preliminary data.</text>
</comment>
<name>A0A9J6RLQ9_9GAMM</name>
<evidence type="ECO:0000259" key="1">
    <source>
        <dbReference type="Pfam" id="PF00561"/>
    </source>
</evidence>
<dbReference type="GO" id="GO:0016020">
    <property type="term" value="C:membrane"/>
    <property type="evidence" value="ECO:0007669"/>
    <property type="project" value="TreeGrafter"/>
</dbReference>
<accession>A0A9J6RLQ9</accession>
<protein>
    <submittedName>
        <fullName evidence="2">Alpha/beta hydrolase</fullName>
    </submittedName>
</protein>
<dbReference type="SUPFAM" id="SSF53474">
    <property type="entry name" value="alpha/beta-Hydrolases"/>
    <property type="match status" value="1"/>
</dbReference>
<proteinExistence type="predicted"/>
<dbReference type="Gene3D" id="3.40.50.1820">
    <property type="entry name" value="alpha/beta hydrolase"/>
    <property type="match status" value="1"/>
</dbReference>
<dbReference type="Pfam" id="PF00561">
    <property type="entry name" value="Abhydrolase_1"/>
    <property type="match status" value="1"/>
</dbReference>
<dbReference type="EMBL" id="JAPTGG010000006">
    <property type="protein sequence ID" value="MCZ0865314.1"/>
    <property type="molecule type" value="Genomic_DNA"/>
</dbReference>
<gene>
    <name evidence="2" type="ORF">O0V09_08890</name>
</gene>
<organism evidence="2 3">
    <name type="scientific">Dasania phycosphaerae</name>
    <dbReference type="NCBI Taxonomy" id="2950436"/>
    <lineage>
        <taxon>Bacteria</taxon>
        <taxon>Pseudomonadati</taxon>
        <taxon>Pseudomonadota</taxon>
        <taxon>Gammaproteobacteria</taxon>
        <taxon>Cellvibrionales</taxon>
        <taxon>Spongiibacteraceae</taxon>
        <taxon>Dasania</taxon>
    </lineage>
</organism>